<evidence type="ECO:0000256" key="3">
    <source>
        <dbReference type="ARBA" id="ARBA00022448"/>
    </source>
</evidence>
<keyword evidence="10" id="KW-1185">Reference proteome</keyword>
<dbReference type="AlphaFoldDB" id="A0A229UUA5"/>
<feature type="transmembrane region" description="Helical" evidence="8">
    <location>
        <begin position="138"/>
        <end position="158"/>
    </location>
</feature>
<keyword evidence="3" id="KW-0813">Transport</keyword>
<dbReference type="EMBL" id="NMQW01000011">
    <property type="protein sequence ID" value="OXM86964.1"/>
    <property type="molecule type" value="Genomic_DNA"/>
</dbReference>
<evidence type="ECO:0000313" key="10">
    <source>
        <dbReference type="Proteomes" id="UP000215509"/>
    </source>
</evidence>
<comment type="caution">
    <text evidence="9">The sequence shown here is derived from an EMBL/GenBank/DDBJ whole genome shotgun (WGS) entry which is preliminary data.</text>
</comment>
<feature type="transmembrane region" description="Helical" evidence="8">
    <location>
        <begin position="269"/>
        <end position="288"/>
    </location>
</feature>
<dbReference type="OrthoDB" id="2381188at2"/>
<protein>
    <submittedName>
        <fullName evidence="9">Spore gernimation protein</fullName>
    </submittedName>
</protein>
<evidence type="ECO:0000256" key="8">
    <source>
        <dbReference type="SAM" id="Phobius"/>
    </source>
</evidence>
<proteinExistence type="inferred from homology"/>
<comment type="similarity">
    <text evidence="2">Belongs to the amino acid-polyamine-organocation (APC) superfamily. Spore germination protein (SGP) (TC 2.A.3.9) family.</text>
</comment>
<organism evidence="9 10">
    <name type="scientific">Paenibacillus rigui</name>
    <dbReference type="NCBI Taxonomy" id="554312"/>
    <lineage>
        <taxon>Bacteria</taxon>
        <taxon>Bacillati</taxon>
        <taxon>Bacillota</taxon>
        <taxon>Bacilli</taxon>
        <taxon>Bacillales</taxon>
        <taxon>Paenibacillaceae</taxon>
        <taxon>Paenibacillus</taxon>
    </lineage>
</organism>
<evidence type="ECO:0000313" key="9">
    <source>
        <dbReference type="EMBL" id="OXM86964.1"/>
    </source>
</evidence>
<accession>A0A229UUA5</accession>
<feature type="transmembrane region" description="Helical" evidence="8">
    <location>
        <begin position="38"/>
        <end position="61"/>
    </location>
</feature>
<dbReference type="GO" id="GO:0009847">
    <property type="term" value="P:spore germination"/>
    <property type="evidence" value="ECO:0007669"/>
    <property type="project" value="InterPro"/>
</dbReference>
<keyword evidence="5 8" id="KW-0812">Transmembrane</keyword>
<dbReference type="Proteomes" id="UP000215509">
    <property type="component" value="Unassembled WGS sequence"/>
</dbReference>
<comment type="subcellular location">
    <subcellularLocation>
        <location evidence="1">Membrane</location>
        <topology evidence="1">Multi-pass membrane protein</topology>
    </subcellularLocation>
</comment>
<evidence type="ECO:0000256" key="1">
    <source>
        <dbReference type="ARBA" id="ARBA00004141"/>
    </source>
</evidence>
<dbReference type="PANTHER" id="PTHR34975:SF2">
    <property type="entry name" value="SPORE GERMINATION PROTEIN A2"/>
    <property type="match status" value="1"/>
</dbReference>
<keyword evidence="6 8" id="KW-1133">Transmembrane helix</keyword>
<dbReference type="Pfam" id="PF03845">
    <property type="entry name" value="Spore_permease"/>
    <property type="match status" value="1"/>
</dbReference>
<evidence type="ECO:0000256" key="4">
    <source>
        <dbReference type="ARBA" id="ARBA00022544"/>
    </source>
</evidence>
<dbReference type="PANTHER" id="PTHR34975">
    <property type="entry name" value="SPORE GERMINATION PROTEIN A2"/>
    <property type="match status" value="1"/>
</dbReference>
<dbReference type="GO" id="GO:0016020">
    <property type="term" value="C:membrane"/>
    <property type="evidence" value="ECO:0007669"/>
    <property type="project" value="UniProtKB-SubCell"/>
</dbReference>
<evidence type="ECO:0000256" key="7">
    <source>
        <dbReference type="ARBA" id="ARBA00023136"/>
    </source>
</evidence>
<keyword evidence="7 8" id="KW-0472">Membrane</keyword>
<evidence type="ECO:0000256" key="5">
    <source>
        <dbReference type="ARBA" id="ARBA00022692"/>
    </source>
</evidence>
<dbReference type="InterPro" id="IPR004761">
    <property type="entry name" value="Spore_GerAB"/>
</dbReference>
<keyword evidence="4" id="KW-0309">Germination</keyword>
<feature type="transmembrane region" description="Helical" evidence="8">
    <location>
        <begin position="213"/>
        <end position="234"/>
    </location>
</feature>
<gene>
    <name evidence="9" type="ORF">CF651_07420</name>
</gene>
<dbReference type="NCBIfam" id="TIGR00912">
    <property type="entry name" value="2A0309"/>
    <property type="match status" value="1"/>
</dbReference>
<reference evidence="9 10" key="1">
    <citation type="submission" date="2017-07" db="EMBL/GenBank/DDBJ databases">
        <title>Genome sequencing and assembly of Paenibacillus rigui.</title>
        <authorList>
            <person name="Mayilraj S."/>
        </authorList>
    </citation>
    <scope>NUCLEOTIDE SEQUENCE [LARGE SCALE GENOMIC DNA]</scope>
    <source>
        <strain evidence="9 10">JCM 16352</strain>
    </source>
</reference>
<evidence type="ECO:0000256" key="2">
    <source>
        <dbReference type="ARBA" id="ARBA00007998"/>
    </source>
</evidence>
<name>A0A229UUA5_9BACL</name>
<evidence type="ECO:0000256" key="6">
    <source>
        <dbReference type="ARBA" id="ARBA00022989"/>
    </source>
</evidence>
<feature type="transmembrane region" description="Helical" evidence="8">
    <location>
        <begin position="12"/>
        <end position="32"/>
    </location>
</feature>
<feature type="transmembrane region" description="Helical" evidence="8">
    <location>
        <begin position="178"/>
        <end position="201"/>
    </location>
</feature>
<feature type="transmembrane region" description="Helical" evidence="8">
    <location>
        <begin position="300"/>
        <end position="318"/>
    </location>
</feature>
<sequence length="360" mass="40478">MIEKKISSYQLAMIVILSSGLLNHVTVIPILLDTSGKDGWITVSLACISSFLWFPIVLYILKRMNGLSLLSWLRLHFKGWSWFVLVPLLLIVYGTGATTLKETAQWAKINYLPNTPMLVIVLALLLLCMKSVNLGLKALALSSGILLPFVVLFGFFVMSGNIPHKDYTLLRPVLLHGWSPVLHGFIYAVSGLSELFLIVLVQHRVSDKISYSFFLTLSVMIAILTIGPLTGSIAEFGVQEAAKQRYPAYEQWRILQLSRFIEHMDFLSIFQWLSGAFIRIALSIWMLTECLHEIIKGQRRIIVWLSGAAIGLFGIFPLSDNAFITLMSEYYIPAFVLCIAALSFILWGRSLFINKEGRAT</sequence>
<dbReference type="RefSeq" id="WP_094014223.1">
    <property type="nucleotide sequence ID" value="NZ_NMQW01000011.1"/>
</dbReference>
<feature type="transmembrane region" description="Helical" evidence="8">
    <location>
        <begin position="111"/>
        <end position="129"/>
    </location>
</feature>
<feature type="transmembrane region" description="Helical" evidence="8">
    <location>
        <begin position="82"/>
        <end position="99"/>
    </location>
</feature>
<feature type="transmembrane region" description="Helical" evidence="8">
    <location>
        <begin position="330"/>
        <end position="348"/>
    </location>
</feature>